<dbReference type="RefSeq" id="WP_042229646.1">
    <property type="nucleotide sequence ID" value="NZ_CP026520.1"/>
</dbReference>
<organism evidence="3 4">
    <name type="scientific">Paenibacillus chitinolyticus</name>
    <dbReference type="NCBI Taxonomy" id="79263"/>
    <lineage>
        <taxon>Bacteria</taxon>
        <taxon>Bacillati</taxon>
        <taxon>Bacillota</taxon>
        <taxon>Bacilli</taxon>
        <taxon>Bacillales</taxon>
        <taxon>Paenibacillaceae</taxon>
        <taxon>Paenibacillus</taxon>
    </lineage>
</organism>
<dbReference type="Proteomes" id="UP001527202">
    <property type="component" value="Unassembled WGS sequence"/>
</dbReference>
<protein>
    <recommendedName>
        <fullName evidence="1">Erythromycin biosynthesis protein CIII-like C-terminal domain-containing protein</fullName>
    </recommendedName>
</protein>
<dbReference type="Gene3D" id="3.40.50.2000">
    <property type="entry name" value="Glycogen Phosphorylase B"/>
    <property type="match status" value="2"/>
</dbReference>
<dbReference type="AlphaFoldDB" id="A0A410WSS5"/>
<dbReference type="GO" id="GO:0016758">
    <property type="term" value="F:hexosyltransferase activity"/>
    <property type="evidence" value="ECO:0007669"/>
    <property type="project" value="UniProtKB-ARBA"/>
</dbReference>
<dbReference type="Pfam" id="PF06722">
    <property type="entry name" value="EryCIII-like_C"/>
    <property type="match status" value="1"/>
</dbReference>
<dbReference type="GO" id="GO:0008194">
    <property type="term" value="F:UDP-glycosyltransferase activity"/>
    <property type="evidence" value="ECO:0007669"/>
    <property type="project" value="InterPro"/>
</dbReference>
<evidence type="ECO:0000313" key="2">
    <source>
        <dbReference type="EMBL" id="MCY9595542.1"/>
    </source>
</evidence>
<reference evidence="3 4" key="1">
    <citation type="submission" date="2018-01" db="EMBL/GenBank/DDBJ databases">
        <title>The whole genome sequencing and assembly of Paenibacillus chitinolyticus KCCM 41400 strain.</title>
        <authorList>
            <person name="Kim J.-Y."/>
            <person name="Park M.-K."/>
            <person name="Lee Y.-J."/>
            <person name="Yi H."/>
            <person name="Bahn Y.-S."/>
            <person name="Kim J.F."/>
            <person name="Lee D.-W."/>
        </authorList>
    </citation>
    <scope>NUCLEOTIDE SEQUENCE [LARGE SCALE GENOMIC DNA]</scope>
    <source>
        <strain evidence="3 4">KCCM 41400</strain>
    </source>
</reference>
<dbReference type="InterPro" id="IPR010610">
    <property type="entry name" value="EryCIII-like_C"/>
</dbReference>
<dbReference type="PANTHER" id="PTHR48050:SF13">
    <property type="entry name" value="STEROL 3-BETA-GLUCOSYLTRANSFERASE UGT80A2"/>
    <property type="match status" value="1"/>
</dbReference>
<dbReference type="CDD" id="cd03784">
    <property type="entry name" value="GT1_Gtf-like"/>
    <property type="match status" value="1"/>
</dbReference>
<evidence type="ECO:0000259" key="1">
    <source>
        <dbReference type="Pfam" id="PF06722"/>
    </source>
</evidence>
<dbReference type="OrthoDB" id="9805366at2"/>
<reference evidence="2 5" key="2">
    <citation type="submission" date="2022-05" db="EMBL/GenBank/DDBJ databases">
        <title>Genome Sequencing of Bee-Associated Microbes.</title>
        <authorList>
            <person name="Dunlap C."/>
        </authorList>
    </citation>
    <scope>NUCLEOTIDE SEQUENCE [LARGE SCALE GENOMIC DNA]</scope>
    <source>
        <strain evidence="2 5">NRRL B-23120</strain>
    </source>
</reference>
<evidence type="ECO:0000313" key="5">
    <source>
        <dbReference type="Proteomes" id="UP001527202"/>
    </source>
</evidence>
<dbReference type="SUPFAM" id="SSF53756">
    <property type="entry name" value="UDP-Glycosyltransferase/glycogen phosphorylase"/>
    <property type="match status" value="1"/>
</dbReference>
<dbReference type="EMBL" id="JAMDMJ010000008">
    <property type="protein sequence ID" value="MCY9595542.1"/>
    <property type="molecule type" value="Genomic_DNA"/>
</dbReference>
<dbReference type="Proteomes" id="UP000288943">
    <property type="component" value="Chromosome"/>
</dbReference>
<keyword evidence="5" id="KW-1185">Reference proteome</keyword>
<dbReference type="KEGG" id="pchi:PC41400_06375"/>
<dbReference type="PANTHER" id="PTHR48050">
    <property type="entry name" value="STEROL 3-BETA-GLUCOSYLTRANSFERASE"/>
    <property type="match status" value="1"/>
</dbReference>
<dbReference type="EMBL" id="CP026520">
    <property type="protein sequence ID" value="QAV17307.1"/>
    <property type="molecule type" value="Genomic_DNA"/>
</dbReference>
<proteinExistence type="predicted"/>
<dbReference type="InterPro" id="IPR002213">
    <property type="entry name" value="UDP_glucos_trans"/>
</dbReference>
<evidence type="ECO:0000313" key="4">
    <source>
        <dbReference type="Proteomes" id="UP000288943"/>
    </source>
</evidence>
<name>A0A410WSS5_9BACL</name>
<dbReference type="GeneID" id="95374443"/>
<dbReference type="InterPro" id="IPR050426">
    <property type="entry name" value="Glycosyltransferase_28"/>
</dbReference>
<feature type="domain" description="Erythromycin biosynthesis protein CIII-like C-terminal" evidence="1">
    <location>
        <begin position="259"/>
        <end position="373"/>
    </location>
</feature>
<evidence type="ECO:0000313" key="3">
    <source>
        <dbReference type="EMBL" id="QAV17307.1"/>
    </source>
</evidence>
<gene>
    <name evidence="2" type="ORF">M5X16_07150</name>
    <name evidence="3" type="ORF">PC41400_06375</name>
</gene>
<sequence>MTKRIFFGLSGGLGPVLRCLPVAEHFRRSGHAVAFSIYGEGSAAFIESRGFKHLPDDDPTVPSAERMIAGGPVFYNLDHYYAGAGLLDPDFVQAWIHHRIRMLEKFNADLVITDMSPHTAIAARYLGIPVASITQSCFHPDGQPMHYWGRPPRNLPRVTPVVNRVLNRLGLPDIRRMEQLNAGTLNFIPGIPEMDPVYTNGVRYVGPIEYPAAGPAGARLPDEPFVLVYPGRLQDTAGATGLQLLNHVTEAFGGKAEAVVIAASDGLPERLKAGLPANVTVIPYFNSHMLQNCRLFIHHGGHGSCLSAIMRGIPSLILPTHTEREFNARKVQETGAGEYMLPGTFTADHLYKLALYIIEDGYKERAGELASLIRSRKYGGAREIYKRCMSLLNRRAMALEEL</sequence>
<accession>A0A410WSS5</accession>
<dbReference type="GO" id="GO:0017000">
    <property type="term" value="P:antibiotic biosynthetic process"/>
    <property type="evidence" value="ECO:0007669"/>
    <property type="project" value="UniProtKB-ARBA"/>
</dbReference>